<proteinExistence type="predicted"/>
<dbReference type="HOGENOM" id="CLU_1897852_0_0_1"/>
<name>F9XPR8_ZYMTI</name>
<evidence type="ECO:0000313" key="2">
    <source>
        <dbReference type="Proteomes" id="UP000008062"/>
    </source>
</evidence>
<dbReference type="KEGG" id="ztr:MYCGRDRAFT_97295"/>
<dbReference type="AlphaFoldDB" id="F9XPR8"/>
<dbReference type="Proteomes" id="UP000008062">
    <property type="component" value="Chromosome 13"/>
</dbReference>
<protein>
    <submittedName>
        <fullName evidence="1">Uncharacterized protein</fullName>
    </submittedName>
</protein>
<sequence>MADDVLDAHRAKAGARIRRAAYRQIAAGLAASRSRLDQRELNHFASRCRLQLQHYQMSWSLKTADRAFVELDKYFEDDILCKIVVATQWVGRRWHGTISNGAGVAPSGVLCRNSVKERGIMNSLEVNIYCIDPP</sequence>
<dbReference type="GeneID" id="13400770"/>
<reference evidence="1 2" key="1">
    <citation type="journal article" date="2011" name="PLoS Genet.">
        <title>Finished genome of the fungal wheat pathogen Mycosphaerella graminicola reveals dispensome structure, chromosome plasticity, and stealth pathogenesis.</title>
        <authorList>
            <person name="Goodwin S.B."/>
            <person name="Ben M'barek S."/>
            <person name="Dhillon B."/>
            <person name="Wittenberg A.H.J."/>
            <person name="Crane C.F."/>
            <person name="Hane J.K."/>
            <person name="Foster A.J."/>
            <person name="Van der Lee T.A.J."/>
            <person name="Grimwood J."/>
            <person name="Aerts A."/>
            <person name="Antoniw J."/>
            <person name="Bailey A."/>
            <person name="Bluhm B."/>
            <person name="Bowler J."/>
            <person name="Bristow J."/>
            <person name="van der Burgt A."/>
            <person name="Canto-Canche B."/>
            <person name="Churchill A.C.L."/>
            <person name="Conde-Ferraez L."/>
            <person name="Cools H.J."/>
            <person name="Coutinho P.M."/>
            <person name="Csukai M."/>
            <person name="Dehal P."/>
            <person name="De Wit P."/>
            <person name="Donzelli B."/>
            <person name="van de Geest H.C."/>
            <person name="van Ham R.C.H.J."/>
            <person name="Hammond-Kosack K.E."/>
            <person name="Henrissat B."/>
            <person name="Kilian A."/>
            <person name="Kobayashi A.K."/>
            <person name="Koopmann E."/>
            <person name="Kourmpetis Y."/>
            <person name="Kuzniar A."/>
            <person name="Lindquist E."/>
            <person name="Lombard V."/>
            <person name="Maliepaard C."/>
            <person name="Martins N."/>
            <person name="Mehrabi R."/>
            <person name="Nap J.P.H."/>
            <person name="Ponomarenko A."/>
            <person name="Rudd J.J."/>
            <person name="Salamov A."/>
            <person name="Schmutz J."/>
            <person name="Schouten H.J."/>
            <person name="Shapiro H."/>
            <person name="Stergiopoulos I."/>
            <person name="Torriani S.F.F."/>
            <person name="Tu H."/>
            <person name="de Vries R.P."/>
            <person name="Waalwijk C."/>
            <person name="Ware S.B."/>
            <person name="Wiebenga A."/>
            <person name="Zwiers L.-H."/>
            <person name="Oliver R.P."/>
            <person name="Grigoriev I.V."/>
            <person name="Kema G.H.J."/>
        </authorList>
    </citation>
    <scope>NUCLEOTIDE SEQUENCE [LARGE SCALE GENOMIC DNA]</scope>
    <source>
        <strain evidence="2">CBS 115943 / IPO323</strain>
    </source>
</reference>
<dbReference type="EMBL" id="CM001208">
    <property type="protein sequence ID" value="EGP82509.1"/>
    <property type="molecule type" value="Genomic_DNA"/>
</dbReference>
<accession>F9XPR8</accession>
<gene>
    <name evidence="1" type="ORF">MYCGRDRAFT_97295</name>
</gene>
<keyword evidence="2" id="KW-1185">Reference proteome</keyword>
<dbReference type="RefSeq" id="XP_003847533.1">
    <property type="nucleotide sequence ID" value="XM_003847485.1"/>
</dbReference>
<evidence type="ECO:0000313" key="1">
    <source>
        <dbReference type="EMBL" id="EGP82509.1"/>
    </source>
</evidence>
<organism evidence="1 2">
    <name type="scientific">Zymoseptoria tritici (strain CBS 115943 / IPO323)</name>
    <name type="common">Speckled leaf blotch fungus</name>
    <name type="synonym">Septoria tritici</name>
    <dbReference type="NCBI Taxonomy" id="336722"/>
    <lineage>
        <taxon>Eukaryota</taxon>
        <taxon>Fungi</taxon>
        <taxon>Dikarya</taxon>
        <taxon>Ascomycota</taxon>
        <taxon>Pezizomycotina</taxon>
        <taxon>Dothideomycetes</taxon>
        <taxon>Dothideomycetidae</taxon>
        <taxon>Mycosphaerellales</taxon>
        <taxon>Mycosphaerellaceae</taxon>
        <taxon>Zymoseptoria</taxon>
    </lineage>
</organism>
<dbReference type="InParanoid" id="F9XPR8"/>